<feature type="chain" id="PRO_5012037254" description="Lipocalin-like domain-containing protein" evidence="1">
    <location>
        <begin position="24"/>
        <end position="137"/>
    </location>
</feature>
<feature type="signal peptide" evidence="1">
    <location>
        <begin position="1"/>
        <end position="23"/>
    </location>
</feature>
<reference evidence="3" key="1">
    <citation type="submission" date="2017-06" db="EMBL/GenBank/DDBJ databases">
        <authorList>
            <person name="Varghese N."/>
            <person name="Submissions S."/>
        </authorList>
    </citation>
    <scope>NUCLEOTIDE SEQUENCE [LARGE SCALE GENOMIC DNA]</scope>
    <source>
        <strain evidence="3">NKM1</strain>
    </source>
</reference>
<organism evidence="2 3">
    <name type="scientific">Pontibacter ummariensis</name>
    <dbReference type="NCBI Taxonomy" id="1610492"/>
    <lineage>
        <taxon>Bacteria</taxon>
        <taxon>Pseudomonadati</taxon>
        <taxon>Bacteroidota</taxon>
        <taxon>Cytophagia</taxon>
        <taxon>Cytophagales</taxon>
        <taxon>Hymenobacteraceae</taxon>
        <taxon>Pontibacter</taxon>
    </lineage>
</organism>
<evidence type="ECO:0000313" key="2">
    <source>
        <dbReference type="EMBL" id="SNS16008.1"/>
    </source>
</evidence>
<keyword evidence="3" id="KW-1185">Reference proteome</keyword>
<protein>
    <recommendedName>
        <fullName evidence="4">Lipocalin-like domain-containing protein</fullName>
    </recommendedName>
</protein>
<name>A0A239C8L9_9BACT</name>
<dbReference type="PROSITE" id="PS51257">
    <property type="entry name" value="PROKAR_LIPOPROTEIN"/>
    <property type="match status" value="1"/>
</dbReference>
<proteinExistence type="predicted"/>
<evidence type="ECO:0000313" key="3">
    <source>
        <dbReference type="Proteomes" id="UP000198432"/>
    </source>
</evidence>
<gene>
    <name evidence="2" type="ORF">SAMN06296052_102382</name>
</gene>
<dbReference type="Proteomes" id="UP000198432">
    <property type="component" value="Unassembled WGS sequence"/>
</dbReference>
<sequence>MHNFRLLYYCLALVCLVSFTGCGDDDEDDVSPNVSLLTGGEWAGNAVFYNGEDISELYEQETGMDITSLDALFERDGTFVETYDGTTVAEGTWEFLNDERVLVFDPNNSDSYETVIYKLDEDELFYQQNGVEFRFVR</sequence>
<dbReference type="EMBL" id="FZOQ01000002">
    <property type="protein sequence ID" value="SNS16008.1"/>
    <property type="molecule type" value="Genomic_DNA"/>
</dbReference>
<dbReference type="OrthoDB" id="853034at2"/>
<accession>A0A239C8L9</accession>
<evidence type="ECO:0008006" key="4">
    <source>
        <dbReference type="Google" id="ProtNLM"/>
    </source>
</evidence>
<dbReference type="AlphaFoldDB" id="A0A239C8L9"/>
<evidence type="ECO:0000256" key="1">
    <source>
        <dbReference type="SAM" id="SignalP"/>
    </source>
</evidence>
<keyword evidence="1" id="KW-0732">Signal</keyword>
<dbReference type="RefSeq" id="WP_089317843.1">
    <property type="nucleotide sequence ID" value="NZ_FZOQ01000002.1"/>
</dbReference>